<reference evidence="2" key="1">
    <citation type="submission" date="2021-05" db="EMBL/GenBank/DDBJ databases">
        <authorList>
            <person name="Alioto T."/>
            <person name="Alioto T."/>
            <person name="Gomez Garrido J."/>
        </authorList>
    </citation>
    <scope>NUCLEOTIDE SEQUENCE</scope>
</reference>
<dbReference type="EMBL" id="HBUE01277012">
    <property type="protein sequence ID" value="CAG6566832.1"/>
    <property type="molecule type" value="Transcribed_RNA"/>
</dbReference>
<dbReference type="EMBL" id="HBUE01171562">
    <property type="protein sequence ID" value="CAG6515333.1"/>
    <property type="molecule type" value="Transcribed_RNA"/>
</dbReference>
<dbReference type="AlphaFoldDB" id="A0A8D8JBY1"/>
<evidence type="ECO:0000313" key="2">
    <source>
        <dbReference type="EMBL" id="CAG6566832.1"/>
    </source>
</evidence>
<organism evidence="2">
    <name type="scientific">Culex pipiens</name>
    <name type="common">House mosquito</name>
    <dbReference type="NCBI Taxonomy" id="7175"/>
    <lineage>
        <taxon>Eukaryota</taxon>
        <taxon>Metazoa</taxon>
        <taxon>Ecdysozoa</taxon>
        <taxon>Arthropoda</taxon>
        <taxon>Hexapoda</taxon>
        <taxon>Insecta</taxon>
        <taxon>Pterygota</taxon>
        <taxon>Neoptera</taxon>
        <taxon>Endopterygota</taxon>
        <taxon>Diptera</taxon>
        <taxon>Nematocera</taxon>
        <taxon>Culicoidea</taxon>
        <taxon>Culicidae</taxon>
        <taxon>Culicinae</taxon>
        <taxon>Culicini</taxon>
        <taxon>Culex</taxon>
        <taxon>Culex</taxon>
    </lineage>
</organism>
<feature type="compositionally biased region" description="Basic and acidic residues" evidence="1">
    <location>
        <begin position="103"/>
        <end position="112"/>
    </location>
</feature>
<feature type="compositionally biased region" description="Polar residues" evidence="1">
    <location>
        <begin position="11"/>
        <end position="22"/>
    </location>
</feature>
<accession>A0A8D8JBY1</accession>
<feature type="compositionally biased region" description="Basic residues" evidence="1">
    <location>
        <begin position="52"/>
        <end position="61"/>
    </location>
</feature>
<name>A0A8D8JBY1_CULPI</name>
<proteinExistence type="predicted"/>
<protein>
    <submittedName>
        <fullName evidence="2">(northern house mosquito) hypothetical protein</fullName>
    </submittedName>
</protein>
<evidence type="ECO:0000256" key="1">
    <source>
        <dbReference type="SAM" id="MobiDB-lite"/>
    </source>
</evidence>
<feature type="region of interest" description="Disordered" evidence="1">
    <location>
        <begin position="1"/>
        <end position="121"/>
    </location>
</feature>
<sequence length="121" mass="13293">MTAAREDTAVRNCSTRPATSNRPLPVVLTHRLFRPGTSRPGRKTAPSSCSARQKKRQKKILPKLGTFFSAPKLARSRPTPVASGGPNPGAHGDATRGHGSRRNTAEKWIFSRREKKFSSRC</sequence>